<dbReference type="CDD" id="cd09274">
    <property type="entry name" value="RNase_HI_RT_Ty3"/>
    <property type="match status" value="1"/>
</dbReference>
<dbReference type="InterPro" id="IPR041588">
    <property type="entry name" value="Integrase_H2C2"/>
</dbReference>
<dbReference type="Pfam" id="PF17919">
    <property type="entry name" value="RT_RNaseH_2"/>
    <property type="match status" value="1"/>
</dbReference>
<dbReference type="PROSITE" id="PS50878">
    <property type="entry name" value="RT_POL"/>
    <property type="match status" value="1"/>
</dbReference>
<keyword evidence="4" id="KW-0378">Hydrolase</keyword>
<feature type="domain" description="Integrase catalytic" evidence="10">
    <location>
        <begin position="866"/>
        <end position="1025"/>
    </location>
</feature>
<feature type="domain" description="Peptidase A2" evidence="8">
    <location>
        <begin position="147"/>
        <end position="225"/>
    </location>
</feature>
<name>A0A921YL38_MANSE</name>
<dbReference type="GO" id="GO:0003964">
    <property type="term" value="F:RNA-directed DNA polymerase activity"/>
    <property type="evidence" value="ECO:0007669"/>
    <property type="project" value="UniProtKB-KW"/>
</dbReference>
<dbReference type="InterPro" id="IPR041577">
    <property type="entry name" value="RT_RNaseH_2"/>
</dbReference>
<comment type="caution">
    <text evidence="11">The sequence shown here is derived from an EMBL/GenBank/DDBJ whole genome shotgun (WGS) entry which is preliminary data.</text>
</comment>
<dbReference type="SMART" id="SM00343">
    <property type="entry name" value="ZnF_C2HC"/>
    <property type="match status" value="2"/>
</dbReference>
<evidence type="ECO:0000313" key="12">
    <source>
        <dbReference type="Proteomes" id="UP000791440"/>
    </source>
</evidence>
<organism evidence="11 12">
    <name type="scientific">Manduca sexta</name>
    <name type="common">Tobacco hawkmoth</name>
    <name type="synonym">Tobacco hornworm</name>
    <dbReference type="NCBI Taxonomy" id="7130"/>
    <lineage>
        <taxon>Eukaryota</taxon>
        <taxon>Metazoa</taxon>
        <taxon>Ecdysozoa</taxon>
        <taxon>Arthropoda</taxon>
        <taxon>Hexapoda</taxon>
        <taxon>Insecta</taxon>
        <taxon>Pterygota</taxon>
        <taxon>Neoptera</taxon>
        <taxon>Endopterygota</taxon>
        <taxon>Lepidoptera</taxon>
        <taxon>Glossata</taxon>
        <taxon>Ditrysia</taxon>
        <taxon>Bombycoidea</taxon>
        <taxon>Sphingidae</taxon>
        <taxon>Sphinginae</taxon>
        <taxon>Sphingini</taxon>
        <taxon>Manduca</taxon>
    </lineage>
</organism>
<protein>
    <recommendedName>
        <fullName evidence="1">RNA-directed DNA polymerase</fullName>
        <ecNumber evidence="1">2.7.7.49</ecNumber>
    </recommendedName>
</protein>
<feature type="compositionally biased region" description="Basic and acidic residues" evidence="7">
    <location>
        <begin position="1159"/>
        <end position="1171"/>
    </location>
</feature>
<dbReference type="Pfam" id="PF00665">
    <property type="entry name" value="rve"/>
    <property type="match status" value="1"/>
</dbReference>
<keyword evidence="5" id="KW-0695">RNA-directed DNA polymerase</keyword>
<dbReference type="AlphaFoldDB" id="A0A921YL38"/>
<dbReference type="InterPro" id="IPR001995">
    <property type="entry name" value="Peptidase_A2_cat"/>
</dbReference>
<accession>A0A921YL38</accession>
<dbReference type="PANTHER" id="PTHR37984:SF5">
    <property type="entry name" value="PROTEIN NYNRIN-LIKE"/>
    <property type="match status" value="1"/>
</dbReference>
<dbReference type="PROSITE" id="PS50994">
    <property type="entry name" value="INTEGRASE"/>
    <property type="match status" value="1"/>
</dbReference>
<dbReference type="GO" id="GO:0015074">
    <property type="term" value="P:DNA integration"/>
    <property type="evidence" value="ECO:0007669"/>
    <property type="project" value="InterPro"/>
</dbReference>
<dbReference type="InterPro" id="IPR050951">
    <property type="entry name" value="Retrovirus_Pol_polyprotein"/>
</dbReference>
<dbReference type="GO" id="GO:0004190">
    <property type="term" value="F:aspartic-type endopeptidase activity"/>
    <property type="evidence" value="ECO:0007669"/>
    <property type="project" value="InterPro"/>
</dbReference>
<reference evidence="11" key="1">
    <citation type="journal article" date="2016" name="Insect Biochem. Mol. Biol.">
        <title>Multifaceted biological insights from a draft genome sequence of the tobacco hornworm moth, Manduca sexta.</title>
        <authorList>
            <person name="Kanost M.R."/>
            <person name="Arrese E.L."/>
            <person name="Cao X."/>
            <person name="Chen Y.R."/>
            <person name="Chellapilla S."/>
            <person name="Goldsmith M.R."/>
            <person name="Grosse-Wilde E."/>
            <person name="Heckel D.G."/>
            <person name="Herndon N."/>
            <person name="Jiang H."/>
            <person name="Papanicolaou A."/>
            <person name="Qu J."/>
            <person name="Soulages J.L."/>
            <person name="Vogel H."/>
            <person name="Walters J."/>
            <person name="Waterhouse R.M."/>
            <person name="Ahn S.J."/>
            <person name="Almeida F.C."/>
            <person name="An C."/>
            <person name="Aqrawi P."/>
            <person name="Bretschneider A."/>
            <person name="Bryant W.B."/>
            <person name="Bucks S."/>
            <person name="Chao H."/>
            <person name="Chevignon G."/>
            <person name="Christen J.M."/>
            <person name="Clarke D.F."/>
            <person name="Dittmer N.T."/>
            <person name="Ferguson L.C.F."/>
            <person name="Garavelou S."/>
            <person name="Gordon K.H.J."/>
            <person name="Gunaratna R.T."/>
            <person name="Han Y."/>
            <person name="Hauser F."/>
            <person name="He Y."/>
            <person name="Heidel-Fischer H."/>
            <person name="Hirsh A."/>
            <person name="Hu Y."/>
            <person name="Jiang H."/>
            <person name="Kalra D."/>
            <person name="Klinner C."/>
            <person name="Konig C."/>
            <person name="Kovar C."/>
            <person name="Kroll A.R."/>
            <person name="Kuwar S.S."/>
            <person name="Lee S.L."/>
            <person name="Lehman R."/>
            <person name="Li K."/>
            <person name="Li Z."/>
            <person name="Liang H."/>
            <person name="Lovelace S."/>
            <person name="Lu Z."/>
            <person name="Mansfield J.H."/>
            <person name="McCulloch K.J."/>
            <person name="Mathew T."/>
            <person name="Morton B."/>
            <person name="Muzny D.M."/>
            <person name="Neunemann D."/>
            <person name="Ongeri F."/>
            <person name="Pauchet Y."/>
            <person name="Pu L.L."/>
            <person name="Pyrousis I."/>
            <person name="Rao X.J."/>
            <person name="Redding A."/>
            <person name="Roesel C."/>
            <person name="Sanchez-Gracia A."/>
            <person name="Schaack S."/>
            <person name="Shukla A."/>
            <person name="Tetreau G."/>
            <person name="Wang Y."/>
            <person name="Xiong G.H."/>
            <person name="Traut W."/>
            <person name="Walsh T.K."/>
            <person name="Worley K.C."/>
            <person name="Wu D."/>
            <person name="Wu W."/>
            <person name="Wu Y.Q."/>
            <person name="Zhang X."/>
            <person name="Zou Z."/>
            <person name="Zucker H."/>
            <person name="Briscoe A.D."/>
            <person name="Burmester T."/>
            <person name="Clem R.J."/>
            <person name="Feyereisen R."/>
            <person name="Grimmelikhuijzen C.J.P."/>
            <person name="Hamodrakas S.J."/>
            <person name="Hansson B.S."/>
            <person name="Huguet E."/>
            <person name="Jermiin L.S."/>
            <person name="Lan Q."/>
            <person name="Lehman H.K."/>
            <person name="Lorenzen M."/>
            <person name="Merzendorfer H."/>
            <person name="Michalopoulos I."/>
            <person name="Morton D.B."/>
            <person name="Muthukrishnan S."/>
            <person name="Oakeshott J.G."/>
            <person name="Palmer W."/>
            <person name="Park Y."/>
            <person name="Passarelli A.L."/>
            <person name="Rozas J."/>
            <person name="Schwartz L.M."/>
            <person name="Smith W."/>
            <person name="Southgate A."/>
            <person name="Vilcinskas A."/>
            <person name="Vogt R."/>
            <person name="Wang P."/>
            <person name="Werren J."/>
            <person name="Yu X.Q."/>
            <person name="Zhou J.J."/>
            <person name="Brown S.J."/>
            <person name="Scherer S.E."/>
            <person name="Richards S."/>
            <person name="Blissard G.W."/>
        </authorList>
    </citation>
    <scope>NUCLEOTIDE SEQUENCE</scope>
</reference>
<dbReference type="Pfam" id="PF17921">
    <property type="entry name" value="Integrase_H2C2"/>
    <property type="match status" value="1"/>
</dbReference>
<evidence type="ECO:0000256" key="7">
    <source>
        <dbReference type="SAM" id="MobiDB-lite"/>
    </source>
</evidence>
<keyword evidence="6" id="KW-0511">Multifunctional enzyme</keyword>
<keyword evidence="12" id="KW-1185">Reference proteome</keyword>
<evidence type="ECO:0000256" key="6">
    <source>
        <dbReference type="ARBA" id="ARBA00023268"/>
    </source>
</evidence>
<evidence type="ECO:0000259" key="10">
    <source>
        <dbReference type="PROSITE" id="PS50994"/>
    </source>
</evidence>
<dbReference type="PANTHER" id="PTHR37984">
    <property type="entry name" value="PROTEIN CBG26694"/>
    <property type="match status" value="1"/>
</dbReference>
<evidence type="ECO:0000259" key="9">
    <source>
        <dbReference type="PROSITE" id="PS50878"/>
    </source>
</evidence>
<dbReference type="EC" id="2.7.7.49" evidence="1"/>
<dbReference type="FunFam" id="3.10.20.370:FF:000001">
    <property type="entry name" value="Retrovirus-related Pol polyprotein from transposon 17.6-like protein"/>
    <property type="match status" value="1"/>
</dbReference>
<keyword evidence="4" id="KW-0255">Endonuclease</keyword>
<dbReference type="FunFam" id="1.10.340.70:FF:000003">
    <property type="entry name" value="Protein CBG25708"/>
    <property type="match status" value="1"/>
</dbReference>
<evidence type="ECO:0000256" key="2">
    <source>
        <dbReference type="ARBA" id="ARBA00022695"/>
    </source>
</evidence>
<dbReference type="InterPro" id="IPR001878">
    <property type="entry name" value="Znf_CCHC"/>
</dbReference>
<keyword evidence="2" id="KW-0548">Nucleotidyltransferase</keyword>
<dbReference type="Pfam" id="PF00078">
    <property type="entry name" value="RVT_1"/>
    <property type="match status" value="1"/>
</dbReference>
<evidence type="ECO:0000313" key="11">
    <source>
        <dbReference type="EMBL" id="KAG6441163.1"/>
    </source>
</evidence>
<reference evidence="11" key="2">
    <citation type="submission" date="2020-12" db="EMBL/GenBank/DDBJ databases">
        <authorList>
            <person name="Kanost M."/>
        </authorList>
    </citation>
    <scope>NUCLEOTIDE SEQUENCE</scope>
</reference>
<dbReference type="InterPro" id="IPR001584">
    <property type="entry name" value="Integrase_cat-core"/>
</dbReference>
<evidence type="ECO:0000256" key="5">
    <source>
        <dbReference type="ARBA" id="ARBA00022918"/>
    </source>
</evidence>
<evidence type="ECO:0000259" key="8">
    <source>
        <dbReference type="PROSITE" id="PS50175"/>
    </source>
</evidence>
<dbReference type="CDD" id="cd01647">
    <property type="entry name" value="RT_LTR"/>
    <property type="match status" value="1"/>
</dbReference>
<dbReference type="FunFam" id="3.30.420.10:FF:000063">
    <property type="entry name" value="Retrovirus-related Pol polyprotein from transposon 297-like Protein"/>
    <property type="match status" value="1"/>
</dbReference>
<feature type="domain" description="Reverse transcriptase" evidence="9">
    <location>
        <begin position="304"/>
        <end position="482"/>
    </location>
</feature>
<proteinExistence type="predicted"/>
<feature type="region of interest" description="Disordered" evidence="7">
    <location>
        <begin position="1146"/>
        <end position="1185"/>
    </location>
</feature>
<dbReference type="InterPro" id="IPR000477">
    <property type="entry name" value="RT_dom"/>
</dbReference>
<dbReference type="GO" id="GO:0006508">
    <property type="term" value="P:proteolysis"/>
    <property type="evidence" value="ECO:0007669"/>
    <property type="project" value="InterPro"/>
</dbReference>
<dbReference type="Proteomes" id="UP000791440">
    <property type="component" value="Unassembled WGS sequence"/>
</dbReference>
<evidence type="ECO:0000256" key="3">
    <source>
        <dbReference type="ARBA" id="ARBA00022722"/>
    </source>
</evidence>
<dbReference type="FunFam" id="3.30.70.270:FF:000026">
    <property type="entry name" value="Transposon Ty3-G Gag-Pol polyprotein"/>
    <property type="match status" value="1"/>
</dbReference>
<gene>
    <name evidence="11" type="ORF">O3G_MSEX001707</name>
</gene>
<sequence length="1202" mass="135362">MLAGPEKEKLFSHDMKSLTLAKAVQVAGSIRSAQAGAAATAVLERTTPQVFQIKRREGEGNGTSHTGKEKCSVCGRSNHNSTQCRFINYKCKKCFKKGHLRNVCKEIKYMGVGDVNEDDDDDGKLLNIRSLRGEPMTEVVIIGGIKLRFEVDTGSAVTVINEKTYRQYFSNIPLSNTVKKLLSYTGSVMKCSGVINVPIEYDGKQLPIDIYIIRDGGPPLLGRDFLSAFQLQLNSCNFINNSKPDVINLQKRFPRVFSDKLGKFNKYEIKLRLKNDAKPIYFKARPIAFALRNKVDNEIDRLVSLGILKPVEHAEYASPIVPVLKRDGSVRICADYSVSINKQLLVEQYPLPTVNELFAKLYGGQQFSKLDLSMAYNQFVLDKESQCITCINTHRGLFVYTRMVFGLSSAPAIFQRAMESILSGVDGVLCLLDDVLITADNSKLHLERLHIVLQRLQDAGLILQKDKCEFFKDEINYLGYVINKNGLKKSPDKVKAILSAPVPDNVNKLQSFLGLVNYYRNFVPDASSILSPLYELLKKDIKWTWSKSHNEAFCKIKKILSSDKVLAHYNPQSKLILTVDASPNGLGAVLSQVGKDGAERPLSFASRTLNSAEKRYAQIQKEATAIVFGVKRFHQYLYGRANPFILRTDHKPLVTIFGPHKGIPEVSANRLQRYAIFLNAYNYVIEYIRSADNCADYLSRASLPEVGDGGGQEHDPAASAAVPAAVDDRAAYVNFVFEGNLPITLNQLREHTRKDITLCKVIQYVLQGWPRKIDNIGLKPYHKCRLQLAFENGCLMKGHKVVIPQALQSTVLNELHHSHLGIVKTKAEARSRFWFPSIDNALEKMISACNICIQLRPTPPRAPLATWQFPPKIFYRVHLDFLGPINNRMYLIIVDAYSKWVEVYDTSNACTTTVVIEKLCEFMSRFGVPHTIVSDNGLAFTSQEFQQHCLLNGITHITSPAYHPASNGQAESYVKIIKKGLRTSLLSSDNQKTSKLNLLKYLFHYRNSVHSVTGLSPAQIVYGENLRSRLDLLNPKPVRPSSSSITSLTDRVKQQQCSQNKYYGGKNKQCYSVNDKVLYKKYFNGNKFVWCKGIVVKRLGKVLYLIKDVVHLKLLKKHKNQIILFRGDQVAQSYDYMDGDNYDESEQCATVAPNSPPTVREEEPRPEDVDTRSLLSSPSIEMPPSRSTVRLLRPIPRVNYKV</sequence>
<dbReference type="EMBL" id="JH668284">
    <property type="protein sequence ID" value="KAG6441163.1"/>
    <property type="molecule type" value="Genomic_DNA"/>
</dbReference>
<dbReference type="PROSITE" id="PS50175">
    <property type="entry name" value="ASP_PROT_RETROV"/>
    <property type="match status" value="1"/>
</dbReference>
<evidence type="ECO:0000256" key="4">
    <source>
        <dbReference type="ARBA" id="ARBA00022759"/>
    </source>
</evidence>
<dbReference type="GO" id="GO:0008270">
    <property type="term" value="F:zinc ion binding"/>
    <property type="evidence" value="ECO:0007669"/>
    <property type="project" value="InterPro"/>
</dbReference>
<keyword evidence="2" id="KW-0808">Transferase</keyword>
<keyword evidence="3" id="KW-0540">Nuclease</keyword>
<dbReference type="GO" id="GO:0004519">
    <property type="term" value="F:endonuclease activity"/>
    <property type="evidence" value="ECO:0007669"/>
    <property type="project" value="UniProtKB-KW"/>
</dbReference>
<evidence type="ECO:0000256" key="1">
    <source>
        <dbReference type="ARBA" id="ARBA00012493"/>
    </source>
</evidence>
<dbReference type="GO" id="GO:0003676">
    <property type="term" value="F:nucleic acid binding"/>
    <property type="evidence" value="ECO:0007669"/>
    <property type="project" value="InterPro"/>
</dbReference>